<proteinExistence type="predicted"/>
<sequence length="182" mass="19434">MPISKWCLVAASMLALTAAGCPASASSSSQPRGNEKEGKRYEAVQDTYEVIHLHGKMTHYKRLNNGDRATGVGSQVFITENLFRNGSKYGFSATSCTQVGGPLNPTAANPATQLCSGVYSLRNGQVTWQNTLSVSRQGTPPPWKTAITGGTGAYTHARGYILVNGTQRNYTVYLLRTSPAGS</sequence>
<evidence type="ECO:0000313" key="2">
    <source>
        <dbReference type="EMBL" id="GAA3059995.1"/>
    </source>
</evidence>
<feature type="signal peptide" evidence="1">
    <location>
        <begin position="1"/>
        <end position="25"/>
    </location>
</feature>
<name>A0ABP6LUJ8_9ACTN</name>
<dbReference type="Proteomes" id="UP001501532">
    <property type="component" value="Unassembled WGS sequence"/>
</dbReference>
<comment type="caution">
    <text evidence="2">The sequence shown here is derived from an EMBL/GenBank/DDBJ whole genome shotgun (WGS) entry which is preliminary data.</text>
</comment>
<evidence type="ECO:0000256" key="1">
    <source>
        <dbReference type="SAM" id="SignalP"/>
    </source>
</evidence>
<dbReference type="InterPro" id="IPR044859">
    <property type="entry name" value="Allene_oxi_cyc_Dirigent"/>
</dbReference>
<accession>A0ABP6LUJ8</accession>
<gene>
    <name evidence="2" type="ORF">GCM10010448_49170</name>
</gene>
<protein>
    <recommendedName>
        <fullName evidence="4">Dirigent protein</fullName>
    </recommendedName>
</protein>
<keyword evidence="3" id="KW-1185">Reference proteome</keyword>
<dbReference type="PROSITE" id="PS51257">
    <property type="entry name" value="PROKAR_LIPOPROTEIN"/>
    <property type="match status" value="1"/>
</dbReference>
<reference evidence="3" key="1">
    <citation type="journal article" date="2019" name="Int. J. Syst. Evol. Microbiol.">
        <title>The Global Catalogue of Microorganisms (GCM) 10K type strain sequencing project: providing services to taxonomists for standard genome sequencing and annotation.</title>
        <authorList>
            <consortium name="The Broad Institute Genomics Platform"/>
            <consortium name="The Broad Institute Genome Sequencing Center for Infectious Disease"/>
            <person name="Wu L."/>
            <person name="Ma J."/>
        </authorList>
    </citation>
    <scope>NUCLEOTIDE SEQUENCE [LARGE SCALE GENOMIC DNA]</scope>
    <source>
        <strain evidence="3">JCM 9091</strain>
    </source>
</reference>
<feature type="chain" id="PRO_5046020948" description="Dirigent protein" evidence="1">
    <location>
        <begin position="26"/>
        <end position="182"/>
    </location>
</feature>
<evidence type="ECO:0000313" key="3">
    <source>
        <dbReference type="Proteomes" id="UP001501532"/>
    </source>
</evidence>
<dbReference type="Gene3D" id="2.40.480.10">
    <property type="entry name" value="Allene oxide cyclase-like"/>
    <property type="match status" value="1"/>
</dbReference>
<evidence type="ECO:0008006" key="4">
    <source>
        <dbReference type="Google" id="ProtNLM"/>
    </source>
</evidence>
<keyword evidence="1" id="KW-0732">Signal</keyword>
<dbReference type="EMBL" id="BAAAUF010000048">
    <property type="protein sequence ID" value="GAA3059995.1"/>
    <property type="molecule type" value="Genomic_DNA"/>
</dbReference>
<organism evidence="2 3">
    <name type="scientific">Streptomyces glomeratus</name>
    <dbReference type="NCBI Taxonomy" id="284452"/>
    <lineage>
        <taxon>Bacteria</taxon>
        <taxon>Bacillati</taxon>
        <taxon>Actinomycetota</taxon>
        <taxon>Actinomycetes</taxon>
        <taxon>Kitasatosporales</taxon>
        <taxon>Streptomycetaceae</taxon>
        <taxon>Streptomyces</taxon>
    </lineage>
</organism>